<comment type="caution">
    <text evidence="1">The sequence shown here is derived from an EMBL/GenBank/DDBJ whole genome shotgun (WGS) entry which is preliminary data.</text>
</comment>
<dbReference type="EMBL" id="VSSQ01005886">
    <property type="protein sequence ID" value="MPM30780.1"/>
    <property type="molecule type" value="Genomic_DNA"/>
</dbReference>
<name>A0A644YQM4_9ZZZZ</name>
<gene>
    <name evidence="1" type="ORF">SDC9_77330</name>
</gene>
<evidence type="ECO:0000313" key="1">
    <source>
        <dbReference type="EMBL" id="MPM30780.1"/>
    </source>
</evidence>
<proteinExistence type="predicted"/>
<dbReference type="AlphaFoldDB" id="A0A644YQM4"/>
<protein>
    <submittedName>
        <fullName evidence="1">Uncharacterized protein</fullName>
    </submittedName>
</protein>
<sequence>MPTRNTQTQIERLRELCERYDMLQISGEDINSPRQTFTIDKMKEEQFSNLIENTWHLIRHENGEKE</sequence>
<accession>A0A644YQM4</accession>
<organism evidence="1">
    <name type="scientific">bioreactor metagenome</name>
    <dbReference type="NCBI Taxonomy" id="1076179"/>
    <lineage>
        <taxon>unclassified sequences</taxon>
        <taxon>metagenomes</taxon>
        <taxon>ecological metagenomes</taxon>
    </lineage>
</organism>
<reference evidence="1" key="1">
    <citation type="submission" date="2019-08" db="EMBL/GenBank/DDBJ databases">
        <authorList>
            <person name="Kucharzyk K."/>
            <person name="Murdoch R.W."/>
            <person name="Higgins S."/>
            <person name="Loffler F."/>
        </authorList>
    </citation>
    <scope>NUCLEOTIDE SEQUENCE</scope>
</reference>